<keyword evidence="6" id="KW-0067">ATP-binding</keyword>
<dbReference type="GO" id="GO:0043190">
    <property type="term" value="C:ATP-binding cassette (ABC) transporter complex"/>
    <property type="evidence" value="ECO:0007669"/>
    <property type="project" value="TreeGrafter"/>
</dbReference>
<dbReference type="GO" id="GO:0016887">
    <property type="term" value="F:ATP hydrolysis activity"/>
    <property type="evidence" value="ECO:0007669"/>
    <property type="project" value="InterPro"/>
</dbReference>
<dbReference type="FunFam" id="3.40.50.300:FF:000224">
    <property type="entry name" value="Energy-coupling factor transporter ATP-binding protein EcfA"/>
    <property type="match status" value="1"/>
</dbReference>
<dbReference type="PROSITE" id="PS50893">
    <property type="entry name" value="ABC_TRANSPORTER_2"/>
    <property type="match status" value="1"/>
</dbReference>
<keyword evidence="3" id="KW-0813">Transport</keyword>
<dbReference type="AlphaFoldDB" id="A0A926DTW0"/>
<keyword evidence="7" id="KW-1278">Translocase</keyword>
<feature type="domain" description="ABC transporter" evidence="9">
    <location>
        <begin position="4"/>
        <end position="247"/>
    </location>
</feature>
<sequence>MDMVRSEGLMHEYAVRGDDGEVTQRIRALDHVDLSVQAGEFIAVLGHNGSGKSTFAKHVNALLFPDGGTLWVDGMDTKEEDRVWEIRQKAGMVFQNPDNQIIASVVEEDVAFGPENLGVEPTKIRTDVEDSLRAVNMLDYRSHSPNKLSGGQKQRVAIAGVLAMKPKCIVLDEPTAMLDPSGRQEVMRTIQRLNKEDNITILHITHYMEEAVQADRVVVMDHGKVVLNGTPREVFSQVETIKEIGLDVPQMTELAYRLRQEGLEVPADILTVEEMVDALCRLK</sequence>
<dbReference type="PANTHER" id="PTHR43553:SF24">
    <property type="entry name" value="ENERGY-COUPLING FACTOR TRANSPORTER ATP-BINDING PROTEIN ECFA1"/>
    <property type="match status" value="1"/>
</dbReference>
<dbReference type="CDD" id="cd03225">
    <property type="entry name" value="ABC_cobalt_CbiO_domain1"/>
    <property type="match status" value="1"/>
</dbReference>
<evidence type="ECO:0000256" key="2">
    <source>
        <dbReference type="ARBA" id="ARBA00005417"/>
    </source>
</evidence>
<keyword evidence="11" id="KW-1185">Reference proteome</keyword>
<dbReference type="InterPro" id="IPR050095">
    <property type="entry name" value="ECF_ABC_transporter_ATP-bd"/>
</dbReference>
<comment type="subcellular location">
    <subcellularLocation>
        <location evidence="1">Cell membrane</location>
        <topology evidence="1">Peripheral membrane protein</topology>
    </subcellularLocation>
</comment>
<dbReference type="InterPro" id="IPR003439">
    <property type="entry name" value="ABC_transporter-like_ATP-bd"/>
</dbReference>
<comment type="similarity">
    <text evidence="2">Belongs to the ABC transporter superfamily.</text>
</comment>
<dbReference type="SMART" id="SM00382">
    <property type="entry name" value="AAA"/>
    <property type="match status" value="1"/>
</dbReference>
<name>A0A926DTW0_9FIRM</name>
<evidence type="ECO:0000256" key="8">
    <source>
        <dbReference type="ARBA" id="ARBA00023136"/>
    </source>
</evidence>
<dbReference type="Gene3D" id="3.40.50.300">
    <property type="entry name" value="P-loop containing nucleotide triphosphate hydrolases"/>
    <property type="match status" value="1"/>
</dbReference>
<dbReference type="GO" id="GO:0005524">
    <property type="term" value="F:ATP binding"/>
    <property type="evidence" value="ECO:0007669"/>
    <property type="project" value="UniProtKB-KW"/>
</dbReference>
<dbReference type="InterPro" id="IPR030947">
    <property type="entry name" value="EcfA_1"/>
</dbReference>
<dbReference type="InterPro" id="IPR017871">
    <property type="entry name" value="ABC_transporter-like_CS"/>
</dbReference>
<dbReference type="Pfam" id="PF00005">
    <property type="entry name" value="ABC_tran"/>
    <property type="match status" value="1"/>
</dbReference>
<dbReference type="Proteomes" id="UP000657006">
    <property type="component" value="Unassembled WGS sequence"/>
</dbReference>
<evidence type="ECO:0000313" key="10">
    <source>
        <dbReference type="EMBL" id="MBC8543284.1"/>
    </source>
</evidence>
<dbReference type="SUPFAM" id="SSF52540">
    <property type="entry name" value="P-loop containing nucleoside triphosphate hydrolases"/>
    <property type="match status" value="1"/>
</dbReference>
<dbReference type="InterPro" id="IPR015856">
    <property type="entry name" value="ABC_transpr_CbiO/EcfA_su"/>
</dbReference>
<accession>A0A926DTW0</accession>
<evidence type="ECO:0000256" key="6">
    <source>
        <dbReference type="ARBA" id="ARBA00022840"/>
    </source>
</evidence>
<organism evidence="10 11">
    <name type="scientific">Bianquea renquensis</name>
    <dbReference type="NCBI Taxonomy" id="2763661"/>
    <lineage>
        <taxon>Bacteria</taxon>
        <taxon>Bacillati</taxon>
        <taxon>Bacillota</taxon>
        <taxon>Clostridia</taxon>
        <taxon>Eubacteriales</taxon>
        <taxon>Bianqueaceae</taxon>
        <taxon>Bianquea</taxon>
    </lineage>
</organism>
<keyword evidence="5" id="KW-0547">Nucleotide-binding</keyword>
<reference evidence="10" key="1">
    <citation type="submission" date="2020-08" db="EMBL/GenBank/DDBJ databases">
        <title>Genome public.</title>
        <authorList>
            <person name="Liu C."/>
            <person name="Sun Q."/>
        </authorList>
    </citation>
    <scope>NUCLEOTIDE SEQUENCE</scope>
    <source>
        <strain evidence="10">NSJ-32</strain>
    </source>
</reference>
<keyword evidence="8" id="KW-0472">Membrane</keyword>
<gene>
    <name evidence="10" type="ORF">H8730_06980</name>
</gene>
<dbReference type="PANTHER" id="PTHR43553">
    <property type="entry name" value="HEAVY METAL TRANSPORTER"/>
    <property type="match status" value="1"/>
</dbReference>
<keyword evidence="4" id="KW-1003">Cell membrane</keyword>
<proteinExistence type="inferred from homology"/>
<evidence type="ECO:0000313" key="11">
    <source>
        <dbReference type="Proteomes" id="UP000657006"/>
    </source>
</evidence>
<evidence type="ECO:0000256" key="1">
    <source>
        <dbReference type="ARBA" id="ARBA00004202"/>
    </source>
</evidence>
<dbReference type="RefSeq" id="WP_177714731.1">
    <property type="nucleotide sequence ID" value="NZ_JACRSQ010000008.1"/>
</dbReference>
<dbReference type="PROSITE" id="PS00211">
    <property type="entry name" value="ABC_TRANSPORTER_1"/>
    <property type="match status" value="1"/>
</dbReference>
<comment type="caution">
    <text evidence="10">The sequence shown here is derived from an EMBL/GenBank/DDBJ whole genome shotgun (WGS) entry which is preliminary data.</text>
</comment>
<dbReference type="EMBL" id="JACRSQ010000008">
    <property type="protein sequence ID" value="MBC8543284.1"/>
    <property type="molecule type" value="Genomic_DNA"/>
</dbReference>
<evidence type="ECO:0000256" key="5">
    <source>
        <dbReference type="ARBA" id="ARBA00022741"/>
    </source>
</evidence>
<dbReference type="GO" id="GO:0042626">
    <property type="term" value="F:ATPase-coupled transmembrane transporter activity"/>
    <property type="evidence" value="ECO:0007669"/>
    <property type="project" value="TreeGrafter"/>
</dbReference>
<dbReference type="InterPro" id="IPR027417">
    <property type="entry name" value="P-loop_NTPase"/>
</dbReference>
<evidence type="ECO:0000256" key="4">
    <source>
        <dbReference type="ARBA" id="ARBA00022475"/>
    </source>
</evidence>
<evidence type="ECO:0000259" key="9">
    <source>
        <dbReference type="PROSITE" id="PS50893"/>
    </source>
</evidence>
<evidence type="ECO:0000256" key="3">
    <source>
        <dbReference type="ARBA" id="ARBA00022448"/>
    </source>
</evidence>
<dbReference type="InterPro" id="IPR003593">
    <property type="entry name" value="AAA+_ATPase"/>
</dbReference>
<dbReference type="NCBIfam" id="NF010167">
    <property type="entry name" value="PRK13648.1"/>
    <property type="match status" value="1"/>
</dbReference>
<dbReference type="NCBIfam" id="TIGR04520">
    <property type="entry name" value="ECF_ATPase_1"/>
    <property type="match status" value="1"/>
</dbReference>
<protein>
    <submittedName>
        <fullName evidence="10">Energy-coupling factor transporter ATPase</fullName>
    </submittedName>
</protein>
<evidence type="ECO:0000256" key="7">
    <source>
        <dbReference type="ARBA" id="ARBA00022967"/>
    </source>
</evidence>